<reference evidence="1" key="2">
    <citation type="journal article" date="2023" name="Science">
        <title>Genomic signatures of disease resistance in endangered staghorn corals.</title>
        <authorList>
            <person name="Vollmer S.V."/>
            <person name="Selwyn J.D."/>
            <person name="Despard B.A."/>
            <person name="Roesel C.L."/>
        </authorList>
    </citation>
    <scope>NUCLEOTIDE SEQUENCE</scope>
    <source>
        <strain evidence="1">K2</strain>
    </source>
</reference>
<evidence type="ECO:0000313" key="1">
    <source>
        <dbReference type="EMBL" id="KAK2570622.1"/>
    </source>
</evidence>
<name>A0AAD9R006_ACRCE</name>
<organism evidence="1 2">
    <name type="scientific">Acropora cervicornis</name>
    <name type="common">Staghorn coral</name>
    <dbReference type="NCBI Taxonomy" id="6130"/>
    <lineage>
        <taxon>Eukaryota</taxon>
        <taxon>Metazoa</taxon>
        <taxon>Cnidaria</taxon>
        <taxon>Anthozoa</taxon>
        <taxon>Hexacorallia</taxon>
        <taxon>Scleractinia</taxon>
        <taxon>Astrocoeniina</taxon>
        <taxon>Acroporidae</taxon>
        <taxon>Acropora</taxon>
    </lineage>
</organism>
<evidence type="ECO:0000313" key="2">
    <source>
        <dbReference type="Proteomes" id="UP001249851"/>
    </source>
</evidence>
<keyword evidence="2" id="KW-1185">Reference proteome</keyword>
<reference evidence="1" key="1">
    <citation type="journal article" date="2023" name="G3 (Bethesda)">
        <title>Whole genome assembly and annotation of the endangered Caribbean coral Acropora cervicornis.</title>
        <authorList>
            <person name="Selwyn J.D."/>
            <person name="Vollmer S.V."/>
        </authorList>
    </citation>
    <scope>NUCLEOTIDE SEQUENCE</scope>
    <source>
        <strain evidence="1">K2</strain>
    </source>
</reference>
<comment type="caution">
    <text evidence="1">The sequence shown here is derived from an EMBL/GenBank/DDBJ whole genome shotgun (WGS) entry which is preliminary data.</text>
</comment>
<dbReference type="Proteomes" id="UP001249851">
    <property type="component" value="Unassembled WGS sequence"/>
</dbReference>
<protein>
    <submittedName>
        <fullName evidence="1">Uncharacterized protein</fullName>
    </submittedName>
</protein>
<accession>A0AAD9R006</accession>
<dbReference type="AlphaFoldDB" id="A0AAD9R006"/>
<gene>
    <name evidence="1" type="ORF">P5673_004306</name>
</gene>
<proteinExistence type="predicted"/>
<dbReference type="EMBL" id="JARQWQ010000007">
    <property type="protein sequence ID" value="KAK2570622.1"/>
    <property type="molecule type" value="Genomic_DNA"/>
</dbReference>
<sequence>MFAKGEPNQTKHVSPVRKARMLTRFVSVTGKLGFWSVDYSRHKLATLLILDTDNKLSVVML</sequence>